<keyword evidence="3 4" id="KW-0505">Motor protein</keyword>
<evidence type="ECO:0000256" key="1">
    <source>
        <dbReference type="ARBA" id="ARBA00022701"/>
    </source>
</evidence>
<proteinExistence type="inferred from homology"/>
<evidence type="ECO:0000256" key="5">
    <source>
        <dbReference type="SAM" id="Coils"/>
    </source>
</evidence>
<organism evidence="8 9">
    <name type="scientific">Blepharisma stoltei</name>
    <dbReference type="NCBI Taxonomy" id="1481888"/>
    <lineage>
        <taxon>Eukaryota</taxon>
        <taxon>Sar</taxon>
        <taxon>Alveolata</taxon>
        <taxon>Ciliophora</taxon>
        <taxon>Postciliodesmatophora</taxon>
        <taxon>Heterotrichea</taxon>
        <taxon>Heterotrichida</taxon>
        <taxon>Blepharismidae</taxon>
        <taxon>Blepharisma</taxon>
    </lineage>
</organism>
<feature type="coiled-coil region" evidence="5">
    <location>
        <begin position="565"/>
        <end position="650"/>
    </location>
</feature>
<evidence type="ECO:0000259" key="7">
    <source>
        <dbReference type="PROSITE" id="PS50067"/>
    </source>
</evidence>
<evidence type="ECO:0000256" key="4">
    <source>
        <dbReference type="PROSITE-ProRule" id="PRU00283"/>
    </source>
</evidence>
<feature type="binding site" evidence="4">
    <location>
        <begin position="85"/>
        <end position="92"/>
    </location>
    <ligand>
        <name>ATP</name>
        <dbReference type="ChEBI" id="CHEBI:30616"/>
    </ligand>
</feature>
<keyword evidence="4" id="KW-0067">ATP-binding</keyword>
<evidence type="ECO:0000256" key="2">
    <source>
        <dbReference type="ARBA" id="ARBA00023054"/>
    </source>
</evidence>
<dbReference type="InterPro" id="IPR027640">
    <property type="entry name" value="Kinesin-like_fam"/>
</dbReference>
<feature type="region of interest" description="Disordered" evidence="6">
    <location>
        <begin position="396"/>
        <end position="457"/>
    </location>
</feature>
<evidence type="ECO:0000256" key="3">
    <source>
        <dbReference type="ARBA" id="ARBA00023175"/>
    </source>
</evidence>
<dbReference type="Gene3D" id="3.40.850.10">
    <property type="entry name" value="Kinesin motor domain"/>
    <property type="match status" value="1"/>
</dbReference>
<keyword evidence="4" id="KW-0547">Nucleotide-binding</keyword>
<feature type="compositionally biased region" description="Polar residues" evidence="6">
    <location>
        <begin position="428"/>
        <end position="437"/>
    </location>
</feature>
<dbReference type="PANTHER" id="PTHR47968:SF36">
    <property type="entry name" value="KINESIN HEAVY CHAIN ISOFORM X1"/>
    <property type="match status" value="1"/>
</dbReference>
<evidence type="ECO:0000313" key="8">
    <source>
        <dbReference type="EMBL" id="CAG9330408.1"/>
    </source>
</evidence>
<dbReference type="Pfam" id="PF00225">
    <property type="entry name" value="Kinesin"/>
    <property type="match status" value="1"/>
</dbReference>
<dbReference type="GO" id="GO:0003777">
    <property type="term" value="F:microtubule motor activity"/>
    <property type="evidence" value="ECO:0007669"/>
    <property type="project" value="InterPro"/>
</dbReference>
<reference evidence="8" key="1">
    <citation type="submission" date="2021-09" db="EMBL/GenBank/DDBJ databases">
        <authorList>
            <consortium name="AG Swart"/>
            <person name="Singh M."/>
            <person name="Singh A."/>
            <person name="Seah K."/>
            <person name="Emmerich C."/>
        </authorList>
    </citation>
    <scope>NUCLEOTIDE SEQUENCE</scope>
    <source>
        <strain evidence="8">ATCC30299</strain>
    </source>
</reference>
<dbReference type="InterPro" id="IPR001752">
    <property type="entry name" value="Kinesin_motor_dom"/>
</dbReference>
<dbReference type="SMART" id="SM00129">
    <property type="entry name" value="KISc"/>
    <property type="match status" value="1"/>
</dbReference>
<dbReference type="InterPro" id="IPR027417">
    <property type="entry name" value="P-loop_NTPase"/>
</dbReference>
<dbReference type="GO" id="GO:0007018">
    <property type="term" value="P:microtubule-based movement"/>
    <property type="evidence" value="ECO:0007669"/>
    <property type="project" value="InterPro"/>
</dbReference>
<evidence type="ECO:0000256" key="6">
    <source>
        <dbReference type="SAM" id="MobiDB-lite"/>
    </source>
</evidence>
<protein>
    <recommendedName>
        <fullName evidence="7">Kinesin motor domain-containing protein</fullName>
    </recommendedName>
</protein>
<keyword evidence="2 5" id="KW-0175">Coiled coil</keyword>
<dbReference type="PRINTS" id="PR00380">
    <property type="entry name" value="KINESINHEAVY"/>
</dbReference>
<comment type="caution">
    <text evidence="8">The sequence shown here is derived from an EMBL/GenBank/DDBJ whole genome shotgun (WGS) entry which is preliminary data.</text>
</comment>
<name>A0AAU9JT26_9CILI</name>
<comment type="similarity">
    <text evidence="4">Belongs to the TRAFAC class myosin-kinesin ATPase superfamily. Kinesin family.</text>
</comment>
<accession>A0AAU9JT26</accession>
<dbReference type="AlphaFoldDB" id="A0AAU9JT26"/>
<dbReference type="Proteomes" id="UP001162131">
    <property type="component" value="Unassembled WGS sequence"/>
</dbReference>
<dbReference type="PROSITE" id="PS50067">
    <property type="entry name" value="KINESIN_MOTOR_2"/>
    <property type="match status" value="1"/>
</dbReference>
<gene>
    <name evidence="8" type="ORF">BSTOLATCC_MIC51000</name>
</gene>
<evidence type="ECO:0000313" key="9">
    <source>
        <dbReference type="Proteomes" id="UP001162131"/>
    </source>
</evidence>
<dbReference type="GO" id="GO:0008017">
    <property type="term" value="F:microtubule binding"/>
    <property type="evidence" value="ECO:0007669"/>
    <property type="project" value="InterPro"/>
</dbReference>
<feature type="compositionally biased region" description="Basic and acidic residues" evidence="6">
    <location>
        <begin position="396"/>
        <end position="405"/>
    </location>
</feature>
<dbReference type="CDD" id="cd00106">
    <property type="entry name" value="KISc"/>
    <property type="match status" value="1"/>
</dbReference>
<dbReference type="InterPro" id="IPR036961">
    <property type="entry name" value="Kinesin_motor_dom_sf"/>
</dbReference>
<keyword evidence="9" id="KW-1185">Reference proteome</keyword>
<feature type="compositionally biased region" description="Low complexity" evidence="6">
    <location>
        <begin position="446"/>
        <end position="455"/>
    </location>
</feature>
<dbReference type="PANTHER" id="PTHR47968">
    <property type="entry name" value="CENTROMERE PROTEIN E"/>
    <property type="match status" value="1"/>
</dbReference>
<dbReference type="GO" id="GO:0005524">
    <property type="term" value="F:ATP binding"/>
    <property type="evidence" value="ECO:0007669"/>
    <property type="project" value="UniProtKB-UniRule"/>
</dbReference>
<dbReference type="SUPFAM" id="SSF52540">
    <property type="entry name" value="P-loop containing nucleoside triphosphate hydrolases"/>
    <property type="match status" value="1"/>
</dbReference>
<sequence length="669" mass="77653">MDNQEEFLKVAVRVRPFLTSNNPQRQIIRIENENTIHIDDSEHTITSQYTKVFSPDSSQEDVFTFVSPSILQTLEGYNTTIFAYGQTGSGKTHTIFGTGWEDYNYEEKLPGVLNQGIIPRAITNLFYNAKEDIFFNMNLFQIYNEHLYDLLLDPARAKPLRIRENKNEIFIEGLNERAVKSIEDCISLLSEGVKNRAVRQTKLNNQSSRSHSIFQFYVNSSKGNFKKSKLSLCDLAGCERYDREYDMNSPQVKELKNINKSLSTLGMVIHALANGKREHVPYRDSKLTRLLQDSLGGNTKTILIATVSPQAEHVDTTINTLIFADRAKEIMTRAKRNEPDTQNSNEIILNLQEEIKQLKSLLSAVRLSENALELNQRIIELEQENEYLRRKAEIKDAETTKKSESSEEDYTSGSKSPAVENEFLTIPKPNQSKSQKVSPEISDQENPNYSPSKSNKNTRRIIFVEDADLRNKCQSESPYPHTVSNKNFSTYISSFPADITPLGRTSVLAKSTKNIRSFKDLISEKYSGQDEEIKNVGEKIRNAHHRLTWLDELDTERKMKFKLELDRVAYEKRKEQDELRLIEAEKERKRQIRREKRIREMEKLKKYEYAKKKEELARLESIIKIEELNKKNEEKRKEKLLEEKKKLAEFIQSKKPAKQEKGYITGTWY</sequence>
<dbReference type="GO" id="GO:0005874">
    <property type="term" value="C:microtubule"/>
    <property type="evidence" value="ECO:0007669"/>
    <property type="project" value="UniProtKB-KW"/>
</dbReference>
<dbReference type="EMBL" id="CAJZBQ010000051">
    <property type="protein sequence ID" value="CAG9330408.1"/>
    <property type="molecule type" value="Genomic_DNA"/>
</dbReference>
<keyword evidence="1" id="KW-0493">Microtubule</keyword>
<feature type="domain" description="Kinesin motor" evidence="7">
    <location>
        <begin position="7"/>
        <end position="330"/>
    </location>
</feature>